<dbReference type="GO" id="GO:0043743">
    <property type="term" value="F:LPPG:FO 2-phospho-L-lactate transferase activity"/>
    <property type="evidence" value="ECO:0007669"/>
    <property type="project" value="InterPro"/>
</dbReference>
<evidence type="ECO:0000313" key="2">
    <source>
        <dbReference type="EMBL" id="PIP56274.1"/>
    </source>
</evidence>
<organism evidence="2 3">
    <name type="scientific">candidate division WWE3 bacterium CG22_combo_CG10-13_8_21_14_all_39_12</name>
    <dbReference type="NCBI Taxonomy" id="1975094"/>
    <lineage>
        <taxon>Bacteria</taxon>
        <taxon>Katanobacteria</taxon>
    </lineage>
</organism>
<dbReference type="EMBL" id="PCSU01000068">
    <property type="protein sequence ID" value="PIP56274.1"/>
    <property type="molecule type" value="Genomic_DNA"/>
</dbReference>
<reference evidence="2 3" key="1">
    <citation type="submission" date="2017-09" db="EMBL/GenBank/DDBJ databases">
        <title>Depth-based differentiation of microbial function through sediment-hosted aquifers and enrichment of novel symbionts in the deep terrestrial subsurface.</title>
        <authorList>
            <person name="Probst A.J."/>
            <person name="Ladd B."/>
            <person name="Jarett J.K."/>
            <person name="Geller-Mcgrath D.E."/>
            <person name="Sieber C.M."/>
            <person name="Emerson J.B."/>
            <person name="Anantharaman K."/>
            <person name="Thomas B.C."/>
            <person name="Malmstrom R."/>
            <person name="Stieglmeier M."/>
            <person name="Klingl A."/>
            <person name="Woyke T."/>
            <person name="Ryan C.M."/>
            <person name="Banfield J.F."/>
        </authorList>
    </citation>
    <scope>NUCLEOTIDE SEQUENCE [LARGE SCALE GENOMIC DNA]</scope>
    <source>
        <strain evidence="2">CG22_combo_CG10-13_8_21_14_all_39_12</strain>
    </source>
</reference>
<dbReference type="InterPro" id="IPR038136">
    <property type="entry name" value="CofD-like_dom_sf"/>
</dbReference>
<dbReference type="Gene3D" id="3.40.50.10680">
    <property type="entry name" value="CofD-like domains"/>
    <property type="match status" value="1"/>
</dbReference>
<sequence length="346" mass="38181">METPNTISKQKVRVVTIGGGTGMSSVLGALRKLQDMYSISAIITSMDSGGSAIVERTVYGVSPMSDLRKALLALASTETYQDYLLTKIVGYRLDGRAGERLDAMSLGNLMLIALEEILGSREGALNGMMRLLETAGEVIPVSLHTSNIRVEYDDGFVVTEEAQLDLVSKNFMERSDVKIRKVSLENQVPANPHAIDVIEQAEVIIFPPGDPIGSIIVNLLVPRVWSAIHASKAKLIWFPNIMSKLGQTPSPNTLKGHCNLLETYLPREVDVIVYNTGIVPVDVLDKYHNEERAELVINDMHSDPRVVTADLFWDQLYPSGSTEPTIRHDPDKIVRVFPNIVSQLFL</sequence>
<evidence type="ECO:0008006" key="4">
    <source>
        <dbReference type="Google" id="ProtNLM"/>
    </source>
</evidence>
<accession>A0A2H0BF78</accession>
<gene>
    <name evidence="2" type="ORF">COX05_04010</name>
</gene>
<dbReference type="Proteomes" id="UP000228495">
    <property type="component" value="Unassembled WGS sequence"/>
</dbReference>
<comment type="caution">
    <text evidence="2">The sequence shown here is derived from an EMBL/GenBank/DDBJ whole genome shotgun (WGS) entry which is preliminary data.</text>
</comment>
<dbReference type="InterPro" id="IPR002882">
    <property type="entry name" value="CofD"/>
</dbReference>
<evidence type="ECO:0000313" key="3">
    <source>
        <dbReference type="Proteomes" id="UP000228495"/>
    </source>
</evidence>
<evidence type="ECO:0000256" key="1">
    <source>
        <dbReference type="ARBA" id="ARBA00022490"/>
    </source>
</evidence>
<dbReference type="SUPFAM" id="SSF142338">
    <property type="entry name" value="CofD-like"/>
    <property type="match status" value="1"/>
</dbReference>
<keyword evidence="1" id="KW-0963">Cytoplasm</keyword>
<dbReference type="PANTHER" id="PTHR30135:SF3">
    <property type="entry name" value="GLUCONEOGENESIS FACTOR-RELATED"/>
    <property type="match status" value="1"/>
</dbReference>
<proteinExistence type="predicted"/>
<dbReference type="AlphaFoldDB" id="A0A2H0BF78"/>
<dbReference type="PANTHER" id="PTHR30135">
    <property type="entry name" value="UNCHARACTERIZED PROTEIN YVCK-RELATED"/>
    <property type="match status" value="1"/>
</dbReference>
<protein>
    <recommendedName>
        <fullName evidence="4">Gluconeogenesis factor</fullName>
    </recommendedName>
</protein>
<dbReference type="Pfam" id="PF01933">
    <property type="entry name" value="CofD"/>
    <property type="match status" value="1"/>
</dbReference>
<name>A0A2H0BF78_UNCKA</name>
<dbReference type="InterPro" id="IPR010119">
    <property type="entry name" value="Gluconeogen_factor"/>
</dbReference>